<organism evidence="2 3">
    <name type="scientific">Phytophthora nicotianae P1976</name>
    <dbReference type="NCBI Taxonomy" id="1317066"/>
    <lineage>
        <taxon>Eukaryota</taxon>
        <taxon>Sar</taxon>
        <taxon>Stramenopiles</taxon>
        <taxon>Oomycota</taxon>
        <taxon>Peronosporomycetes</taxon>
        <taxon>Peronosporales</taxon>
        <taxon>Peronosporaceae</taxon>
        <taxon>Phytophthora</taxon>
    </lineage>
</organism>
<keyword evidence="1" id="KW-0732">Signal</keyword>
<dbReference type="OrthoDB" id="125824at2759"/>
<name>A0A081A496_PHYNI</name>
<evidence type="ECO:0000256" key="1">
    <source>
        <dbReference type="SAM" id="SignalP"/>
    </source>
</evidence>
<feature type="chain" id="PRO_5001753950" description="RxLR effector protein" evidence="1">
    <location>
        <begin position="21"/>
        <end position="162"/>
    </location>
</feature>
<sequence>MRLGQFVVAIVVVLLAGVAAEKNRHNLLPLDDVENEERRESNNGAITSGRAVSVTTTAVNNDGGGTVTVATYNNNGLWQRIKRWWKKLIGYEERLQLSDRSSGIGPRVGTGGTVVISDNDKGGGTVTVTVFNNNGLFQKIKRWWKRIFEHEASRSARRLRAV</sequence>
<accession>A0A081A496</accession>
<evidence type="ECO:0000313" key="3">
    <source>
        <dbReference type="Proteomes" id="UP000028582"/>
    </source>
</evidence>
<evidence type="ECO:0008006" key="4">
    <source>
        <dbReference type="Google" id="ProtNLM"/>
    </source>
</evidence>
<protein>
    <recommendedName>
        <fullName evidence="4">RxLR effector protein</fullName>
    </recommendedName>
</protein>
<feature type="signal peptide" evidence="1">
    <location>
        <begin position="1"/>
        <end position="20"/>
    </location>
</feature>
<proteinExistence type="predicted"/>
<comment type="caution">
    <text evidence="2">The sequence shown here is derived from an EMBL/GenBank/DDBJ whole genome shotgun (WGS) entry which is preliminary data.</text>
</comment>
<dbReference type="Proteomes" id="UP000028582">
    <property type="component" value="Unassembled WGS sequence"/>
</dbReference>
<evidence type="ECO:0000313" key="2">
    <source>
        <dbReference type="EMBL" id="ETO73707.1"/>
    </source>
</evidence>
<dbReference type="AlphaFoldDB" id="A0A081A496"/>
<dbReference type="EMBL" id="ANJA01001846">
    <property type="protein sequence ID" value="ETO73707.1"/>
    <property type="molecule type" value="Genomic_DNA"/>
</dbReference>
<gene>
    <name evidence="2" type="ORF">F444_10326</name>
</gene>
<reference evidence="2 3" key="1">
    <citation type="submission" date="2013-11" db="EMBL/GenBank/DDBJ databases">
        <title>The Genome Sequence of Phytophthora parasitica P1976.</title>
        <authorList>
            <consortium name="The Broad Institute Genomics Platform"/>
            <person name="Russ C."/>
            <person name="Tyler B."/>
            <person name="Panabieres F."/>
            <person name="Shan W."/>
            <person name="Tripathy S."/>
            <person name="Grunwald N."/>
            <person name="Machado M."/>
            <person name="Johnson C.S."/>
            <person name="Walker B."/>
            <person name="Young S."/>
            <person name="Zeng Q."/>
            <person name="Gargeya S."/>
            <person name="Fitzgerald M."/>
            <person name="Haas B."/>
            <person name="Abouelleil A."/>
            <person name="Allen A.W."/>
            <person name="Alvarado L."/>
            <person name="Arachchi H.M."/>
            <person name="Berlin A.M."/>
            <person name="Chapman S.B."/>
            <person name="Gainer-Dewar J."/>
            <person name="Goldberg J."/>
            <person name="Griggs A."/>
            <person name="Gujja S."/>
            <person name="Hansen M."/>
            <person name="Howarth C."/>
            <person name="Imamovic A."/>
            <person name="Ireland A."/>
            <person name="Larimer J."/>
            <person name="McCowan C."/>
            <person name="Murphy C."/>
            <person name="Pearson M."/>
            <person name="Poon T.W."/>
            <person name="Priest M."/>
            <person name="Roberts A."/>
            <person name="Saif S."/>
            <person name="Shea T."/>
            <person name="Sisk P."/>
            <person name="Sykes S."/>
            <person name="Wortman J."/>
            <person name="Nusbaum C."/>
            <person name="Birren B."/>
        </authorList>
    </citation>
    <scope>NUCLEOTIDE SEQUENCE [LARGE SCALE GENOMIC DNA]</scope>
    <source>
        <strain evidence="2 3">P1976</strain>
    </source>
</reference>